<dbReference type="NCBIfam" id="NF040854">
    <property type="entry name" value="Hol_resolv_Hjc"/>
    <property type="match status" value="1"/>
</dbReference>
<reference key="3">
    <citation type="submission" date="2010-02" db="EMBL/GenBank/DDBJ databases">
        <title>Complete genome sequence of Thermosphaera aggregans type strain (M11TL).</title>
        <authorList>
            <consortium name="US DOE Joint Genome Institute (JGI-PGF)"/>
            <person name="Spring S."/>
            <person name="Lapidus A."/>
            <person name="Munk C."/>
            <person name="Schroeder M."/>
            <person name="Glavina Del Rio T."/>
            <person name="Tice H."/>
            <person name="Copeland A."/>
            <person name="Cheng J.-F."/>
            <person name="Lucas S."/>
            <person name="Chen F."/>
            <person name="Nolan M."/>
            <person name="Bruce D."/>
            <person name="Goodwin L."/>
            <person name="Pitluck S."/>
            <person name="Ivanova N."/>
            <person name="Mavromatis K."/>
            <person name="Ovchinnikova G."/>
            <person name="Pati A."/>
            <person name="Chen A."/>
            <person name="Palaniappan K."/>
            <person name="Land M."/>
            <person name="Hauser L."/>
            <person name="Chang Y.-J."/>
            <person name="Jeffries C.C."/>
            <person name="Brettin T."/>
            <person name="Detter J.C."/>
            <person name="Tapia R."/>
            <person name="Han C."/>
            <person name="Chain P."/>
            <person name="Heimerl T."/>
            <person name="Weik F."/>
            <person name="Goker M."/>
            <person name="Rachel R."/>
            <person name="Bristow J."/>
            <person name="Eisen J.A."/>
            <person name="Markowitz V."/>
            <person name="Hugenholtz P."/>
            <person name="Kyrpides N.C."/>
            <person name="Klenk H.-P."/>
        </authorList>
    </citation>
    <scope>NUCLEOTIDE SEQUENCE</scope>
    <source>
        <strain>DSM 11486</strain>
    </source>
</reference>
<evidence type="ECO:0000256" key="6">
    <source>
        <dbReference type="ARBA" id="ARBA00022842"/>
    </source>
</evidence>
<dbReference type="InterPro" id="IPR011335">
    <property type="entry name" value="Restrct_endonuc-II-like"/>
</dbReference>
<protein>
    <recommendedName>
        <fullName evidence="11">Crossover junction endodeoxyribonuclease Hjc</fullName>
        <shortName evidence="11">Hjc</shortName>
        <ecNumber evidence="11">3.1.21.10</ecNumber>
    </recommendedName>
    <alternativeName>
        <fullName evidence="11">Holliday junction resolvase Hjc</fullName>
    </alternativeName>
</protein>
<evidence type="ECO:0000256" key="3">
    <source>
        <dbReference type="ARBA" id="ARBA00022759"/>
    </source>
</evidence>
<dbReference type="AlphaFoldDB" id="D5U0Z2"/>
<keyword evidence="6 11" id="KW-0460">Magnesium</keyword>
<gene>
    <name evidence="11" type="primary">hjc</name>
    <name evidence="12" type="ordered locus">Tagg_0517</name>
</gene>
<evidence type="ECO:0000256" key="5">
    <source>
        <dbReference type="ARBA" id="ARBA00022801"/>
    </source>
</evidence>
<keyword evidence="13" id="KW-1185">Reference proteome</keyword>
<organism evidence="12 13">
    <name type="scientific">Thermosphaera aggregans (strain DSM 11486 / M11TL)</name>
    <dbReference type="NCBI Taxonomy" id="633148"/>
    <lineage>
        <taxon>Archaea</taxon>
        <taxon>Thermoproteota</taxon>
        <taxon>Thermoprotei</taxon>
        <taxon>Desulfurococcales</taxon>
        <taxon>Desulfurococcaceae</taxon>
        <taxon>Thermosphaera</taxon>
    </lineage>
</organism>
<dbReference type="PIRSF" id="PIRSF004985">
    <property type="entry name" value="Hlld_jn_rslvs_ar"/>
    <property type="match status" value="1"/>
</dbReference>
<comment type="function">
    <text evidence="11">A structure-specific endonuclease that resolves Holliday junction (HJ) intermediates during genetic recombination. Cleaves 4-way DNA junctions introducing paired nicks in opposing strands, leaving a 5'-terminal phosphate and a 3'-terminal hydroxyl group that are subsequently ligated to produce recombinant products.</text>
</comment>
<dbReference type="Gene3D" id="3.40.1350.10">
    <property type="match status" value="1"/>
</dbReference>
<keyword evidence="2 11" id="KW-0479">Metal-binding</keyword>
<dbReference type="PANTHER" id="PTHR39651">
    <property type="entry name" value="HOLLIDAY JUNCTION RESOLVASE HJC"/>
    <property type="match status" value="1"/>
</dbReference>
<comment type="cofactor">
    <cofactor evidence="11">
        <name>Mg(2+)</name>
        <dbReference type="ChEBI" id="CHEBI:18420"/>
    </cofactor>
    <text evidence="11">Binds 1 Mg(2+) ion per subunit.</text>
</comment>
<dbReference type="GO" id="GO:0006310">
    <property type="term" value="P:DNA recombination"/>
    <property type="evidence" value="ECO:0007669"/>
    <property type="project" value="UniProtKB-UniRule"/>
</dbReference>
<evidence type="ECO:0000313" key="12">
    <source>
        <dbReference type="EMBL" id="ADG90792.1"/>
    </source>
</evidence>
<evidence type="ECO:0000256" key="10">
    <source>
        <dbReference type="ARBA" id="ARBA00029354"/>
    </source>
</evidence>
<dbReference type="CDD" id="cd00523">
    <property type="entry name" value="Holliday_junction_resolvase"/>
    <property type="match status" value="1"/>
</dbReference>
<dbReference type="GO" id="GO:0000287">
    <property type="term" value="F:magnesium ion binding"/>
    <property type="evidence" value="ECO:0007669"/>
    <property type="project" value="UniProtKB-UniRule"/>
</dbReference>
<feature type="site" description="Transition state stabilizer" evidence="11">
    <location>
        <position position="57"/>
    </location>
</feature>
<feature type="binding site" evidence="11">
    <location>
        <position position="55"/>
    </location>
    <ligand>
        <name>Mg(2+)</name>
        <dbReference type="ChEBI" id="CHEBI:18420"/>
    </ligand>
</feature>
<dbReference type="HOGENOM" id="CLU_139546_1_0_2"/>
<dbReference type="InterPro" id="IPR011856">
    <property type="entry name" value="tRNA_endonuc-like_dom_sf"/>
</dbReference>
<keyword evidence="5 11" id="KW-0378">Hydrolase</keyword>
<dbReference type="GO" id="GO:0006281">
    <property type="term" value="P:DNA repair"/>
    <property type="evidence" value="ECO:0007669"/>
    <property type="project" value="UniProtKB-UniRule"/>
</dbReference>
<keyword evidence="4 11" id="KW-0227">DNA damage</keyword>
<dbReference type="eggNOG" id="arCOG00919">
    <property type="taxonomic scope" value="Archaea"/>
</dbReference>
<dbReference type="GeneID" id="9165531"/>
<name>D5U0Z2_THEAM</name>
<dbReference type="Pfam" id="PF01870">
    <property type="entry name" value="Hjc"/>
    <property type="match status" value="1"/>
</dbReference>
<proteinExistence type="inferred from homology"/>
<comment type="similarity">
    <text evidence="11">Belongs to the Holliday junction resolvase Hjc family.</text>
</comment>
<evidence type="ECO:0000313" key="13">
    <source>
        <dbReference type="Proteomes" id="UP000002376"/>
    </source>
</evidence>
<evidence type="ECO:0000256" key="8">
    <source>
        <dbReference type="ARBA" id="ARBA00023172"/>
    </source>
</evidence>
<dbReference type="KEGG" id="tag:Tagg_0517"/>
<reference evidence="13" key="2">
    <citation type="journal article" date="2010" name="Stand. Genomic Sci.">
        <title>Complete genome sequence of Thermosphaera aggregans type strain (M11TLT).</title>
        <authorList>
            <person name="Spring S."/>
            <person name="Rachel R."/>
            <person name="Lapidus A."/>
            <person name="Davenport K."/>
            <person name="Tice H."/>
            <person name="Copeland A."/>
            <person name="Cheng J.-F."/>
            <person name="Lucas S."/>
            <person name="Chen F."/>
            <person name="Nolan M."/>
            <person name="Bruce D."/>
            <person name="Goodwin L."/>
            <person name="Pitluck S."/>
            <person name="Ivanova N."/>
            <person name="Mavromatis K."/>
            <person name="Ovchinnikova G."/>
            <person name="Pati A."/>
            <person name="Chen A."/>
            <person name="Palaniappan K."/>
            <person name="Land M."/>
            <person name="Hauser L."/>
            <person name="Chang Y.-J."/>
            <person name="Jeffries C.C."/>
            <person name="Brettin T."/>
            <person name="Detter J.C."/>
            <person name="Tapia R."/>
            <person name="Han C."/>
            <person name="Heimerl T."/>
            <person name="Weikl F."/>
            <person name="Brambilla E."/>
            <person name="Goker M."/>
            <person name="Bristow J."/>
            <person name="Eisen J.A."/>
            <person name="Markowitz V."/>
            <person name="Hugenholtz P."/>
            <person name="Kyrpides N.C."/>
            <person name="Klenk H.-P."/>
        </authorList>
    </citation>
    <scope>NUCLEOTIDE SEQUENCE [LARGE SCALE GENOMIC DNA]</scope>
    <source>
        <strain evidence="13">DSM 11486 / M11TL</strain>
    </source>
</reference>
<dbReference type="STRING" id="633148.Tagg_0517"/>
<keyword evidence="8 11" id="KW-0233">DNA recombination</keyword>
<comment type="catalytic activity">
    <reaction evidence="10 11">
        <text>Endonucleolytic cleavage at a junction such as a reciprocal single-stranded crossover between two homologous DNA duplexes (Holliday junction).</text>
        <dbReference type="EC" id="3.1.21.10"/>
    </reaction>
</comment>
<feature type="binding site" evidence="11">
    <location>
        <position position="11"/>
    </location>
    <ligand>
        <name>Mg(2+)</name>
        <dbReference type="ChEBI" id="CHEBI:18420"/>
    </ligand>
</feature>
<dbReference type="PANTHER" id="PTHR39651:SF1">
    <property type="entry name" value="HOLLIDAY JUNCTION RESOLVASE HJC"/>
    <property type="match status" value="1"/>
</dbReference>
<comment type="subunit">
    <text evidence="11">Homodimer.</text>
</comment>
<dbReference type="RefSeq" id="WP_013129385.1">
    <property type="nucleotide sequence ID" value="NC_014160.1"/>
</dbReference>
<evidence type="ECO:0000256" key="1">
    <source>
        <dbReference type="ARBA" id="ARBA00022722"/>
    </source>
</evidence>
<dbReference type="OrthoDB" id="34330at2157"/>
<keyword evidence="3 11" id="KW-0255">Endonuclease</keyword>
<feature type="binding site" evidence="11">
    <location>
        <position position="42"/>
    </location>
    <ligand>
        <name>Mg(2+)</name>
        <dbReference type="ChEBI" id="CHEBI:18420"/>
    </ligand>
</feature>
<evidence type="ECO:0000256" key="2">
    <source>
        <dbReference type="ARBA" id="ARBA00022723"/>
    </source>
</evidence>
<evidence type="ECO:0000256" key="7">
    <source>
        <dbReference type="ARBA" id="ARBA00023125"/>
    </source>
</evidence>
<dbReference type="EMBL" id="CP001939">
    <property type="protein sequence ID" value="ADG90792.1"/>
    <property type="molecule type" value="Genomic_DNA"/>
</dbReference>
<reference evidence="12 13" key="1">
    <citation type="journal article" date="2010" name="Stand. Genomic Sci.">
        <title>Complete genome sequence of Thermosphaera aggregans type strain (M11TL).</title>
        <authorList>
            <person name="Spring S."/>
            <person name="Rachel R."/>
            <person name="Lapidus A."/>
            <person name="Davenport K."/>
            <person name="Tice H."/>
            <person name="Copeland A."/>
            <person name="Cheng J.F."/>
            <person name="Lucas S."/>
            <person name="Chen F."/>
            <person name="Nolan M."/>
            <person name="Bruce D."/>
            <person name="Goodwin L."/>
            <person name="Pitluck S."/>
            <person name="Ivanova N."/>
            <person name="Mavromatis K."/>
            <person name="Ovchinnikova G."/>
            <person name="Pati A."/>
            <person name="Chen A."/>
            <person name="Palaniappan K."/>
            <person name="Land M."/>
            <person name="Hauser L."/>
            <person name="Chang Y.J."/>
            <person name="Jeffries C.C."/>
            <person name="Brettin T."/>
            <person name="Detter J.C."/>
            <person name="Tapia R."/>
            <person name="Han C."/>
            <person name="Heimerl T."/>
            <person name="Weikl F."/>
            <person name="Brambilla E."/>
            <person name="Goker M."/>
            <person name="Bristow J."/>
            <person name="Eisen J.A."/>
            <person name="Markowitz V."/>
            <person name="Hugenholtz P."/>
            <person name="Kyrpides N.C."/>
            <person name="Klenk H.P."/>
        </authorList>
    </citation>
    <scope>NUCLEOTIDE SEQUENCE [LARGE SCALE GENOMIC DNA]</scope>
    <source>
        <strain evidence="13">DSM 11486 / M11TL</strain>
    </source>
</reference>
<dbReference type="EC" id="3.1.21.10" evidence="11"/>
<dbReference type="InterPro" id="IPR002732">
    <property type="entry name" value="Hjc"/>
</dbReference>
<evidence type="ECO:0000256" key="9">
    <source>
        <dbReference type="ARBA" id="ARBA00023204"/>
    </source>
</evidence>
<keyword evidence="1 11" id="KW-0540">Nuclease</keyword>
<dbReference type="HAMAP" id="MF_01490">
    <property type="entry name" value="HJ_Resolv_Hjc"/>
    <property type="match status" value="1"/>
</dbReference>
<dbReference type="GO" id="GO:0003677">
    <property type="term" value="F:DNA binding"/>
    <property type="evidence" value="ECO:0007669"/>
    <property type="project" value="UniProtKB-KW"/>
</dbReference>
<keyword evidence="7 11" id="KW-0238">DNA-binding</keyword>
<dbReference type="SUPFAM" id="SSF52980">
    <property type="entry name" value="Restriction endonuclease-like"/>
    <property type="match status" value="1"/>
</dbReference>
<keyword evidence="9 11" id="KW-0234">DNA repair</keyword>
<accession>D5U0Z2</accession>
<evidence type="ECO:0000256" key="11">
    <source>
        <dbReference type="HAMAP-Rule" id="MF_01490"/>
    </source>
</evidence>
<feature type="active site" evidence="11">
    <location>
        <position position="31"/>
    </location>
</feature>
<sequence>MSNRRRGFSHERDLAQKLWNHGFAVIRSPASGSKAKNILYPDIVAIYHGRVLAIEAKTVRKERTIYLKEQQVEKLIEFSRRAGGEAFVAVKIVGTGEWRFVSLNSLRETGGLKITKAHLCNSLKLEDVISIVKGVRKLDEFEKTE</sequence>
<dbReference type="Proteomes" id="UP000002376">
    <property type="component" value="Chromosome"/>
</dbReference>
<dbReference type="InterPro" id="IPR014428">
    <property type="entry name" value="Hjc_arc"/>
</dbReference>
<dbReference type="GO" id="GO:0008821">
    <property type="term" value="F:crossover junction DNA endonuclease activity"/>
    <property type="evidence" value="ECO:0007669"/>
    <property type="project" value="UniProtKB-UniRule"/>
</dbReference>
<evidence type="ECO:0000256" key="4">
    <source>
        <dbReference type="ARBA" id="ARBA00022763"/>
    </source>
</evidence>